<feature type="domain" description="Thioredoxin" evidence="5">
    <location>
        <begin position="35"/>
        <end position="175"/>
    </location>
</feature>
<dbReference type="PANTHER" id="PTHR42852:SF6">
    <property type="entry name" value="THIOL:DISULFIDE INTERCHANGE PROTEIN DSBE"/>
    <property type="match status" value="1"/>
</dbReference>
<comment type="caution">
    <text evidence="6">The sequence shown here is derived from an EMBL/GenBank/DDBJ whole genome shotgun (WGS) entry which is preliminary data.</text>
</comment>
<dbReference type="AlphaFoldDB" id="A0A3E0DPD7"/>
<protein>
    <submittedName>
        <fullName evidence="6">Peroxiredoxin</fullName>
    </submittedName>
</protein>
<comment type="subcellular location">
    <subcellularLocation>
        <location evidence="1">Cell envelope</location>
    </subcellularLocation>
</comment>
<dbReference type="InterPro" id="IPR036249">
    <property type="entry name" value="Thioredoxin-like_sf"/>
</dbReference>
<sequence length="176" mass="19639">MKKIILLILSVILISAVIYLGFSFQKKEQRKELVQSQIQTIPDFAIPDLAGDLVNLKEIVANKPSLLVYFNSTCGICQLELNSIAKRIAEFDSYRLIFVTVQPSEEVADFIQELGISNRESVHFLIDSEMKVAGHFGIKGVPALFIYDPAGRLLGNYTGPVKVDLILEQLQNGEKL</sequence>
<evidence type="ECO:0000259" key="5">
    <source>
        <dbReference type="PROSITE" id="PS51352"/>
    </source>
</evidence>
<dbReference type="GO" id="GO:0016491">
    <property type="term" value="F:oxidoreductase activity"/>
    <property type="evidence" value="ECO:0007669"/>
    <property type="project" value="InterPro"/>
</dbReference>
<dbReference type="RefSeq" id="WP_086541423.1">
    <property type="nucleotide sequence ID" value="NZ_MSSW01000027.1"/>
</dbReference>
<dbReference type="Proteomes" id="UP000256405">
    <property type="component" value="Unassembled WGS sequence"/>
</dbReference>
<dbReference type="PROSITE" id="PS51352">
    <property type="entry name" value="THIOREDOXIN_2"/>
    <property type="match status" value="1"/>
</dbReference>
<dbReference type="Gene3D" id="3.40.30.10">
    <property type="entry name" value="Glutaredoxin"/>
    <property type="match status" value="1"/>
</dbReference>
<keyword evidence="7" id="KW-1185">Reference proteome</keyword>
<dbReference type="OrthoDB" id="662072at2"/>
<keyword evidence="2" id="KW-0201">Cytochrome c-type biogenesis</keyword>
<dbReference type="GO" id="GO:0030313">
    <property type="term" value="C:cell envelope"/>
    <property type="evidence" value="ECO:0007669"/>
    <property type="project" value="UniProtKB-SubCell"/>
</dbReference>
<keyword evidence="3" id="KW-1015">Disulfide bond</keyword>
<dbReference type="InterPro" id="IPR000866">
    <property type="entry name" value="AhpC/TSA"/>
</dbReference>
<evidence type="ECO:0000256" key="1">
    <source>
        <dbReference type="ARBA" id="ARBA00004196"/>
    </source>
</evidence>
<evidence type="ECO:0000256" key="2">
    <source>
        <dbReference type="ARBA" id="ARBA00022748"/>
    </source>
</evidence>
<dbReference type="GO" id="GO:0017004">
    <property type="term" value="P:cytochrome complex assembly"/>
    <property type="evidence" value="ECO:0007669"/>
    <property type="project" value="UniProtKB-KW"/>
</dbReference>
<dbReference type="SUPFAM" id="SSF52833">
    <property type="entry name" value="Thioredoxin-like"/>
    <property type="match status" value="1"/>
</dbReference>
<dbReference type="Pfam" id="PF00578">
    <property type="entry name" value="AhpC-TSA"/>
    <property type="match status" value="1"/>
</dbReference>
<evidence type="ECO:0000256" key="4">
    <source>
        <dbReference type="ARBA" id="ARBA00023284"/>
    </source>
</evidence>
<evidence type="ECO:0000313" key="6">
    <source>
        <dbReference type="EMBL" id="REG84719.1"/>
    </source>
</evidence>
<dbReference type="InterPro" id="IPR050553">
    <property type="entry name" value="Thioredoxin_ResA/DsbE_sf"/>
</dbReference>
<proteinExistence type="predicted"/>
<dbReference type="EMBL" id="QUNF01000014">
    <property type="protein sequence ID" value="REG84719.1"/>
    <property type="molecule type" value="Genomic_DNA"/>
</dbReference>
<dbReference type="CDD" id="cd02966">
    <property type="entry name" value="TlpA_like_family"/>
    <property type="match status" value="1"/>
</dbReference>
<keyword evidence="4" id="KW-0676">Redox-active center</keyword>
<accession>A0A3E0DPD7</accession>
<reference evidence="6 7" key="1">
    <citation type="submission" date="2018-08" db="EMBL/GenBank/DDBJ databases">
        <title>Genomic Encyclopedia of Archaeal and Bacterial Type Strains, Phase II (KMG-II): from individual species to whole genera.</title>
        <authorList>
            <person name="Goeker M."/>
        </authorList>
    </citation>
    <scope>NUCLEOTIDE SEQUENCE [LARGE SCALE GENOMIC DNA]</scope>
    <source>
        <strain evidence="6 7">DSM 15986</strain>
    </source>
</reference>
<name>A0A3E0DPD7_9BACT</name>
<evidence type="ECO:0000256" key="3">
    <source>
        <dbReference type="ARBA" id="ARBA00023157"/>
    </source>
</evidence>
<dbReference type="GO" id="GO:0016209">
    <property type="term" value="F:antioxidant activity"/>
    <property type="evidence" value="ECO:0007669"/>
    <property type="project" value="InterPro"/>
</dbReference>
<dbReference type="InterPro" id="IPR013766">
    <property type="entry name" value="Thioredoxin_domain"/>
</dbReference>
<gene>
    <name evidence="6" type="ORF">C8N25_11468</name>
</gene>
<dbReference type="PANTHER" id="PTHR42852">
    <property type="entry name" value="THIOL:DISULFIDE INTERCHANGE PROTEIN DSBE"/>
    <property type="match status" value="1"/>
</dbReference>
<organism evidence="6 7">
    <name type="scientific">Algoriphagus antarcticus</name>
    <dbReference type="NCBI Taxonomy" id="238540"/>
    <lineage>
        <taxon>Bacteria</taxon>
        <taxon>Pseudomonadati</taxon>
        <taxon>Bacteroidota</taxon>
        <taxon>Cytophagia</taxon>
        <taxon>Cytophagales</taxon>
        <taxon>Cyclobacteriaceae</taxon>
        <taxon>Algoriphagus</taxon>
    </lineage>
</organism>
<evidence type="ECO:0000313" key="7">
    <source>
        <dbReference type="Proteomes" id="UP000256405"/>
    </source>
</evidence>